<dbReference type="Pfam" id="PF03576">
    <property type="entry name" value="Peptidase_S58"/>
    <property type="match status" value="1"/>
</dbReference>
<evidence type="ECO:0000256" key="1">
    <source>
        <dbReference type="ARBA" id="ARBA00007068"/>
    </source>
</evidence>
<reference evidence="2" key="1">
    <citation type="journal article" date="2020" name="mSystems">
        <title>Genome- and Community-Level Interaction Insights into Carbon Utilization and Element Cycling Functions of Hydrothermarchaeota in Hydrothermal Sediment.</title>
        <authorList>
            <person name="Zhou Z."/>
            <person name="Liu Y."/>
            <person name="Xu W."/>
            <person name="Pan J."/>
            <person name="Luo Z.H."/>
            <person name="Li M."/>
        </authorList>
    </citation>
    <scope>NUCLEOTIDE SEQUENCE [LARGE SCALE GENOMIC DNA]</scope>
    <source>
        <strain evidence="2">SpSt-853</strain>
    </source>
</reference>
<protein>
    <submittedName>
        <fullName evidence="2">Peptidase S58 family protein</fullName>
    </submittedName>
</protein>
<evidence type="ECO:0000313" key="2">
    <source>
        <dbReference type="EMBL" id="HGZ11342.1"/>
    </source>
</evidence>
<sequence>MTTWLPGFAVGHASDFKNVTGCSVILCPPGTVGSVDVRGSAAGTRQLDALLGFHIVNEVHAVLLAGGSAFGLDAAGGVMEFLEERGRGFDVAITRVPIVPTAVIYDLSVGNCRVRPDRAMGFAACQAAREDFPDMGSLGAGTGATVGKLLGIRHAMKGGVGAACLTGPQGLRLAALAVVNAFGDVVDPDTGKIVAGARTAPESRDFANSASLIRQGVVRRRFAEPNTTIGVVATNARLSREEARKIAQVGQNALARTITPVHTLFDGDIVFVLSHPEVTADLHLVGLLAQATLEKAILNAVRQAHSLGILPSYQELHPESPE</sequence>
<dbReference type="InterPro" id="IPR016117">
    <property type="entry name" value="ArgJ-like_dom_sf"/>
</dbReference>
<dbReference type="EMBL" id="DTKJ01000024">
    <property type="protein sequence ID" value="HGZ11342.1"/>
    <property type="molecule type" value="Genomic_DNA"/>
</dbReference>
<dbReference type="PANTHER" id="PTHR36512">
    <property type="entry name" value="D-AMINOPEPTIDASE"/>
    <property type="match status" value="1"/>
</dbReference>
<dbReference type="SUPFAM" id="SSF56266">
    <property type="entry name" value="DmpA/ArgJ-like"/>
    <property type="match status" value="1"/>
</dbReference>
<dbReference type="GO" id="GO:0004177">
    <property type="term" value="F:aminopeptidase activity"/>
    <property type="evidence" value="ECO:0007669"/>
    <property type="project" value="TreeGrafter"/>
</dbReference>
<gene>
    <name evidence="2" type="ORF">ENW48_03875</name>
</gene>
<name>A0A7C5EMX2_9BACT</name>
<accession>A0A7C5EMX2</accession>
<comment type="similarity">
    <text evidence="1">Belongs to the peptidase S58 family.</text>
</comment>
<comment type="caution">
    <text evidence="2">The sequence shown here is derived from an EMBL/GenBank/DDBJ whole genome shotgun (WGS) entry which is preliminary data.</text>
</comment>
<proteinExistence type="inferred from homology"/>
<dbReference type="PANTHER" id="PTHR36512:SF3">
    <property type="entry name" value="BLR5678 PROTEIN"/>
    <property type="match status" value="1"/>
</dbReference>
<dbReference type="Gene3D" id="3.60.70.12">
    <property type="entry name" value="L-amino peptidase D-ALA esterase/amidase"/>
    <property type="match status" value="1"/>
</dbReference>
<dbReference type="AlphaFoldDB" id="A0A7C5EMX2"/>
<dbReference type="InterPro" id="IPR005321">
    <property type="entry name" value="Peptidase_S58_DmpA"/>
</dbReference>
<organism evidence="2">
    <name type="scientific">Desulfobacca acetoxidans</name>
    <dbReference type="NCBI Taxonomy" id="60893"/>
    <lineage>
        <taxon>Bacteria</taxon>
        <taxon>Pseudomonadati</taxon>
        <taxon>Thermodesulfobacteriota</taxon>
        <taxon>Desulfobaccia</taxon>
        <taxon>Desulfobaccales</taxon>
        <taxon>Desulfobaccaceae</taxon>
        <taxon>Desulfobacca</taxon>
    </lineage>
</organism>
<dbReference type="CDD" id="cd02252">
    <property type="entry name" value="nylC_like"/>
    <property type="match status" value="1"/>
</dbReference>